<evidence type="ECO:0000313" key="3">
    <source>
        <dbReference type="Proteomes" id="UP000799777"/>
    </source>
</evidence>
<evidence type="ECO:0000256" key="1">
    <source>
        <dbReference type="SAM" id="MobiDB-lite"/>
    </source>
</evidence>
<dbReference type="Proteomes" id="UP000799777">
    <property type="component" value="Unassembled WGS sequence"/>
</dbReference>
<protein>
    <submittedName>
        <fullName evidence="2">Uncharacterized protein</fullName>
    </submittedName>
</protein>
<gene>
    <name evidence="2" type="ORF">EK21DRAFT_95131</name>
</gene>
<dbReference type="AlphaFoldDB" id="A0A9P4GWC7"/>
<feature type="region of interest" description="Disordered" evidence="1">
    <location>
        <begin position="1"/>
        <end position="128"/>
    </location>
</feature>
<reference evidence="2" key="1">
    <citation type="journal article" date="2020" name="Stud. Mycol.">
        <title>101 Dothideomycetes genomes: a test case for predicting lifestyles and emergence of pathogens.</title>
        <authorList>
            <person name="Haridas S."/>
            <person name="Albert R."/>
            <person name="Binder M."/>
            <person name="Bloem J."/>
            <person name="Labutti K."/>
            <person name="Salamov A."/>
            <person name="Andreopoulos B."/>
            <person name="Baker S."/>
            <person name="Barry K."/>
            <person name="Bills G."/>
            <person name="Bluhm B."/>
            <person name="Cannon C."/>
            <person name="Castanera R."/>
            <person name="Culley D."/>
            <person name="Daum C."/>
            <person name="Ezra D."/>
            <person name="Gonzalez J."/>
            <person name="Henrissat B."/>
            <person name="Kuo A."/>
            <person name="Liang C."/>
            <person name="Lipzen A."/>
            <person name="Lutzoni F."/>
            <person name="Magnuson J."/>
            <person name="Mondo S."/>
            <person name="Nolan M."/>
            <person name="Ohm R."/>
            <person name="Pangilinan J."/>
            <person name="Park H.-J."/>
            <person name="Ramirez L."/>
            <person name="Alfaro M."/>
            <person name="Sun H."/>
            <person name="Tritt A."/>
            <person name="Yoshinaga Y."/>
            <person name="Zwiers L.-H."/>
            <person name="Turgeon B."/>
            <person name="Goodwin S."/>
            <person name="Spatafora J."/>
            <person name="Crous P."/>
            <person name="Grigoriev I."/>
        </authorList>
    </citation>
    <scope>NUCLEOTIDE SEQUENCE</scope>
    <source>
        <strain evidence="2">CBS 110217</strain>
    </source>
</reference>
<organism evidence="2 3">
    <name type="scientific">Setomelanomma holmii</name>
    <dbReference type="NCBI Taxonomy" id="210430"/>
    <lineage>
        <taxon>Eukaryota</taxon>
        <taxon>Fungi</taxon>
        <taxon>Dikarya</taxon>
        <taxon>Ascomycota</taxon>
        <taxon>Pezizomycotina</taxon>
        <taxon>Dothideomycetes</taxon>
        <taxon>Pleosporomycetidae</taxon>
        <taxon>Pleosporales</taxon>
        <taxon>Pleosporineae</taxon>
        <taxon>Phaeosphaeriaceae</taxon>
        <taxon>Setomelanomma</taxon>
    </lineage>
</organism>
<sequence>MSTKRKHSGTDTDQIKRQRPEYLAGDDVRGISAPKDCLTSDGKLDSPPTMSSKRKIGDFEGNQVKRQRLEHSIRGDNVNNRIPQSYPMEGETSKASDGNLASALAPPTQTRGLKRSATQDEELAGDRKKRYKFSETQSFLRPRIQPMAECFGWILLEQGKLYLTKVSYSGTSTYALMSTDQLDSYFPQRVMRCDDRSSGGNWLSDERRRFCHTTQHYPRDLVDIAWDISFGICVPPPHWKVLERYGVDKLPIESEMLRNGLFSTVVLILWTDGEQTWEFVAEAPSEFTHVFCRSLLTLGQRNEASFRDLVSQHYTDVYSKTA</sequence>
<keyword evidence="3" id="KW-1185">Reference proteome</keyword>
<name>A0A9P4GWC7_9PLEO</name>
<dbReference type="EMBL" id="ML978373">
    <property type="protein sequence ID" value="KAF2023170.1"/>
    <property type="molecule type" value="Genomic_DNA"/>
</dbReference>
<accession>A0A9P4GWC7</accession>
<comment type="caution">
    <text evidence="2">The sequence shown here is derived from an EMBL/GenBank/DDBJ whole genome shotgun (WGS) entry which is preliminary data.</text>
</comment>
<proteinExistence type="predicted"/>
<evidence type="ECO:0000313" key="2">
    <source>
        <dbReference type="EMBL" id="KAF2023170.1"/>
    </source>
</evidence>
<feature type="compositionally biased region" description="Basic and acidic residues" evidence="1">
    <location>
        <begin position="8"/>
        <end position="20"/>
    </location>
</feature>